<dbReference type="EMBL" id="CAJNOH010000524">
    <property type="protein sequence ID" value="CAF1066300.1"/>
    <property type="molecule type" value="Genomic_DNA"/>
</dbReference>
<evidence type="ECO:0000313" key="2">
    <source>
        <dbReference type="EMBL" id="CAF1143598.1"/>
    </source>
</evidence>
<evidence type="ECO:0000313" key="1">
    <source>
        <dbReference type="EMBL" id="CAF1066300.1"/>
    </source>
</evidence>
<proteinExistence type="predicted"/>
<comment type="caution">
    <text evidence="2">The sequence shown here is derived from an EMBL/GenBank/DDBJ whole genome shotgun (WGS) entry which is preliminary data.</text>
</comment>
<organism evidence="2 3">
    <name type="scientific">Rotaria sordida</name>
    <dbReference type="NCBI Taxonomy" id="392033"/>
    <lineage>
        <taxon>Eukaryota</taxon>
        <taxon>Metazoa</taxon>
        <taxon>Spiralia</taxon>
        <taxon>Gnathifera</taxon>
        <taxon>Rotifera</taxon>
        <taxon>Eurotatoria</taxon>
        <taxon>Bdelloidea</taxon>
        <taxon>Philodinida</taxon>
        <taxon>Philodinidae</taxon>
        <taxon>Rotaria</taxon>
    </lineage>
</organism>
<name>A0A814S7C3_9BILA</name>
<sequence length="82" mass="9595">MQSYTVQPITSADRRLLNKFRLILQEKENRFGQRMQKNLIVPPNVIVRASKSEKSSDEKHRTFLNEVLWPLVGKKCLLLLDS</sequence>
<dbReference type="Proteomes" id="UP000663870">
    <property type="component" value="Unassembled WGS sequence"/>
</dbReference>
<dbReference type="AlphaFoldDB" id="A0A814S7C3"/>
<evidence type="ECO:0000313" key="3">
    <source>
        <dbReference type="Proteomes" id="UP000663870"/>
    </source>
</evidence>
<protein>
    <submittedName>
        <fullName evidence="2">Uncharacterized protein</fullName>
    </submittedName>
</protein>
<keyword evidence="3" id="KW-1185">Reference proteome</keyword>
<reference evidence="2" key="1">
    <citation type="submission" date="2021-02" db="EMBL/GenBank/DDBJ databases">
        <authorList>
            <person name="Nowell W R."/>
        </authorList>
    </citation>
    <scope>NUCLEOTIDE SEQUENCE</scope>
</reference>
<dbReference type="Proteomes" id="UP000663854">
    <property type="component" value="Unassembled WGS sequence"/>
</dbReference>
<dbReference type="EMBL" id="CAJNOL010000627">
    <property type="protein sequence ID" value="CAF1143598.1"/>
    <property type="molecule type" value="Genomic_DNA"/>
</dbReference>
<gene>
    <name evidence="2" type="ORF">JXQ802_LOCUS21351</name>
    <name evidence="1" type="ORF">PYM288_LOCUS17918</name>
</gene>
<accession>A0A814S7C3</accession>